<dbReference type="GO" id="GO:0016020">
    <property type="term" value="C:membrane"/>
    <property type="evidence" value="ECO:0007669"/>
    <property type="project" value="InterPro"/>
</dbReference>
<keyword evidence="7" id="KW-0067">ATP-binding</keyword>
<dbReference type="InterPro" id="IPR003594">
    <property type="entry name" value="HATPase_dom"/>
</dbReference>
<comment type="catalytic activity">
    <reaction evidence="1">
        <text>ATP + protein L-histidine = ADP + protein N-phospho-L-histidine.</text>
        <dbReference type="EC" id="2.7.13.3"/>
    </reaction>
</comment>
<evidence type="ECO:0000256" key="4">
    <source>
        <dbReference type="ARBA" id="ARBA00022679"/>
    </source>
</evidence>
<sequence>MRGIKLVQFSKYSLLLINFLAVIFYASVFLFATQFISTQNESHALLEQLNAVPYRPELIFTVTVVLFFTLMTIIVFRDYSKSYKNRDSIDQLLLVELIVALGLLVSLHFSYNGFLLLVFADVFFHFKDMYNLIEKRYWLFFLILSFGLLLLTDANVLSTFLPLPDINTYINFFPIYLRIVLIFVKNFLTSINLIVFIISLIFYIMNAITEKHNLEEEVRMVSQVNVELNNYVALTEKITEDRERKRISREIHDTLGHALTGISAGIDAVKVLIDIDPKKAKNQLVSVSNVVREGIVDVRRSLKKLRPDALESRTLQDALNKIINDYQEISQIQIDFHYDWQTADLSVAVEDIIFRVIQESITNSLRHGHASKIDITMSENNDYTITIKDNGIGAKEFSLGYGLMQMRERLAIIGAQVTFNGEDGFETFITIPKTRSNYDKSNDS</sequence>
<protein>
    <recommendedName>
        <fullName evidence="2">histidine kinase</fullName>
        <ecNumber evidence="2">2.7.13.3</ecNumber>
    </recommendedName>
</protein>
<gene>
    <name evidence="10" type="ORF">GKS16_01625</name>
</gene>
<dbReference type="GO" id="GO:0000155">
    <property type="term" value="F:phosphorelay sensor kinase activity"/>
    <property type="evidence" value="ECO:0007669"/>
    <property type="project" value="InterPro"/>
</dbReference>
<comment type="caution">
    <text evidence="10">The sequence shown here is derived from an EMBL/GenBank/DDBJ whole genome shotgun (WGS) entry which is preliminary data.</text>
</comment>
<dbReference type="Pfam" id="PF07730">
    <property type="entry name" value="HisKA_3"/>
    <property type="match status" value="1"/>
</dbReference>
<keyword evidence="3" id="KW-0597">Phosphoprotein</keyword>
<dbReference type="AlphaFoldDB" id="A0A6L6G6B1"/>
<dbReference type="GO" id="GO:0005524">
    <property type="term" value="F:ATP binding"/>
    <property type="evidence" value="ECO:0007669"/>
    <property type="project" value="UniProtKB-KW"/>
</dbReference>
<dbReference type="Pfam" id="PF02518">
    <property type="entry name" value="HATPase_c"/>
    <property type="match status" value="1"/>
</dbReference>
<evidence type="ECO:0000256" key="2">
    <source>
        <dbReference type="ARBA" id="ARBA00012438"/>
    </source>
</evidence>
<dbReference type="RefSeq" id="WP_012657733.1">
    <property type="nucleotide sequence ID" value="NZ_BAABQE010000007.1"/>
</dbReference>
<evidence type="ECO:0000256" key="3">
    <source>
        <dbReference type="ARBA" id="ARBA00022553"/>
    </source>
</evidence>
<dbReference type="EMBL" id="WLXI01000008">
    <property type="protein sequence ID" value="MTD00985.1"/>
    <property type="molecule type" value="Genomic_DNA"/>
</dbReference>
<evidence type="ECO:0000256" key="1">
    <source>
        <dbReference type="ARBA" id="ARBA00000085"/>
    </source>
</evidence>
<keyword evidence="5" id="KW-0547">Nucleotide-binding</keyword>
<proteinExistence type="predicted"/>
<evidence type="ECO:0000313" key="11">
    <source>
        <dbReference type="Proteomes" id="UP000483839"/>
    </source>
</evidence>
<dbReference type="InterPro" id="IPR011712">
    <property type="entry name" value="Sig_transdc_His_kin_sub3_dim/P"/>
</dbReference>
<evidence type="ECO:0000259" key="9">
    <source>
        <dbReference type="SMART" id="SM00387"/>
    </source>
</evidence>
<evidence type="ECO:0000256" key="5">
    <source>
        <dbReference type="ARBA" id="ARBA00022741"/>
    </source>
</evidence>
<accession>A0A6L6G6B1</accession>
<evidence type="ECO:0000313" key="10">
    <source>
        <dbReference type="EMBL" id="MTD00985.1"/>
    </source>
</evidence>
<dbReference type="Proteomes" id="UP000483839">
    <property type="component" value="Unassembled WGS sequence"/>
</dbReference>
<keyword evidence="8" id="KW-0902">Two-component regulatory system</keyword>
<dbReference type="PANTHER" id="PTHR24421:SF10">
    <property type="entry name" value="NITRATE_NITRITE SENSOR PROTEIN NARQ"/>
    <property type="match status" value="1"/>
</dbReference>
<dbReference type="SUPFAM" id="SSF55874">
    <property type="entry name" value="ATPase domain of HSP90 chaperone/DNA topoisomerase II/histidine kinase"/>
    <property type="match status" value="1"/>
</dbReference>
<dbReference type="InterPro" id="IPR036890">
    <property type="entry name" value="HATPase_C_sf"/>
</dbReference>
<evidence type="ECO:0000256" key="6">
    <source>
        <dbReference type="ARBA" id="ARBA00022777"/>
    </source>
</evidence>
<feature type="domain" description="Histidine kinase/HSP90-like ATPase" evidence="9">
    <location>
        <begin position="348"/>
        <end position="435"/>
    </location>
</feature>
<dbReference type="SMART" id="SM00387">
    <property type="entry name" value="HATPase_c"/>
    <property type="match status" value="1"/>
</dbReference>
<dbReference type="OMA" id="GFDELHY"/>
<dbReference type="GO" id="GO:0046983">
    <property type="term" value="F:protein dimerization activity"/>
    <property type="evidence" value="ECO:0007669"/>
    <property type="project" value="InterPro"/>
</dbReference>
<keyword evidence="6 10" id="KW-0418">Kinase</keyword>
<keyword evidence="4" id="KW-0808">Transferase</keyword>
<dbReference type="InterPro" id="IPR050482">
    <property type="entry name" value="Sensor_HK_TwoCompSys"/>
</dbReference>
<evidence type="ECO:0000256" key="8">
    <source>
        <dbReference type="ARBA" id="ARBA00023012"/>
    </source>
</evidence>
<evidence type="ECO:0000256" key="7">
    <source>
        <dbReference type="ARBA" id="ARBA00022840"/>
    </source>
</evidence>
<dbReference type="EC" id="2.7.13.3" evidence="2"/>
<dbReference type="CDD" id="cd16917">
    <property type="entry name" value="HATPase_UhpB-NarQ-NarX-like"/>
    <property type="match status" value="1"/>
</dbReference>
<dbReference type="Gene3D" id="1.20.5.1930">
    <property type="match status" value="1"/>
</dbReference>
<dbReference type="Gene3D" id="3.30.565.10">
    <property type="entry name" value="Histidine kinase-like ATPase, C-terminal domain"/>
    <property type="match status" value="1"/>
</dbReference>
<reference evidence="10 11" key="1">
    <citation type="submission" date="2019-11" db="EMBL/GenBank/DDBJ databases">
        <title>Streptococcus uberis isolated from clinical mastitis cases on a southeastern Queensland dairy.</title>
        <authorList>
            <person name="Workentine M.L."/>
            <person name="Price R."/>
            <person name="Olchowy T."/>
        </authorList>
    </citation>
    <scope>NUCLEOTIDE SEQUENCE [LARGE SCALE GENOMIC DNA]</scope>
    <source>
        <strain evidence="10 11">OLC4459-A17</strain>
    </source>
</reference>
<name>A0A6L6G6B1_STRUB</name>
<dbReference type="PANTHER" id="PTHR24421">
    <property type="entry name" value="NITRATE/NITRITE SENSOR PROTEIN NARX-RELATED"/>
    <property type="match status" value="1"/>
</dbReference>
<organism evidence="10 11">
    <name type="scientific">Streptococcus uberis</name>
    <dbReference type="NCBI Taxonomy" id="1349"/>
    <lineage>
        <taxon>Bacteria</taxon>
        <taxon>Bacillati</taxon>
        <taxon>Bacillota</taxon>
        <taxon>Bacilli</taxon>
        <taxon>Lactobacillales</taxon>
        <taxon>Streptococcaceae</taxon>
        <taxon>Streptococcus</taxon>
    </lineage>
</organism>